<keyword evidence="2" id="KW-1185">Reference proteome</keyword>
<organism evidence="1 2">
    <name type="scientific">Paenibacillus terricola</name>
    <dbReference type="NCBI Taxonomy" id="2763503"/>
    <lineage>
        <taxon>Bacteria</taxon>
        <taxon>Bacillati</taxon>
        <taxon>Bacillota</taxon>
        <taxon>Bacilli</taxon>
        <taxon>Bacillales</taxon>
        <taxon>Paenibacillaceae</taxon>
        <taxon>Paenibacillus</taxon>
    </lineage>
</organism>
<comment type="caution">
    <text evidence="1">The sequence shown here is derived from an EMBL/GenBank/DDBJ whole genome shotgun (WGS) entry which is preliminary data.</text>
</comment>
<name>A0ABR8MYC9_9BACL</name>
<evidence type="ECO:0008006" key="3">
    <source>
        <dbReference type="Google" id="ProtNLM"/>
    </source>
</evidence>
<proteinExistence type="predicted"/>
<dbReference type="Proteomes" id="UP000609346">
    <property type="component" value="Unassembled WGS sequence"/>
</dbReference>
<accession>A0ABR8MYC9</accession>
<protein>
    <recommendedName>
        <fullName evidence="3">Large polyvalent protein associated domain-containing protein</fullName>
    </recommendedName>
</protein>
<dbReference type="RefSeq" id="WP_191205246.1">
    <property type="nucleotide sequence ID" value="NZ_JACXZA010000005.1"/>
</dbReference>
<sequence length="106" mass="12185">MDDWKAISISGIASIRKCIAEFEVIEMNKTPYHKFKVKIFEGIKGEITGYTNLLIKDSDGVPYPGVGRGYCIEETLRNTINNFLEMLAEKEIWHESDFEVADPYDF</sequence>
<dbReference type="EMBL" id="JACXZA010000005">
    <property type="protein sequence ID" value="MBD3920936.1"/>
    <property type="molecule type" value="Genomic_DNA"/>
</dbReference>
<evidence type="ECO:0000313" key="1">
    <source>
        <dbReference type="EMBL" id="MBD3920936.1"/>
    </source>
</evidence>
<gene>
    <name evidence="1" type="ORF">H8B09_19375</name>
</gene>
<evidence type="ECO:0000313" key="2">
    <source>
        <dbReference type="Proteomes" id="UP000609346"/>
    </source>
</evidence>
<reference evidence="1 2" key="1">
    <citation type="submission" date="2020-09" db="EMBL/GenBank/DDBJ databases">
        <title>Paenibacillus sp. strain PR3 16S rRNA gene Genome sequencing and assembly.</title>
        <authorList>
            <person name="Kim J."/>
        </authorList>
    </citation>
    <scope>NUCLEOTIDE SEQUENCE [LARGE SCALE GENOMIC DNA]</scope>
    <source>
        <strain evidence="1 2">PR3</strain>
    </source>
</reference>